<evidence type="ECO:0000256" key="7">
    <source>
        <dbReference type="ARBA" id="ARBA00023726"/>
    </source>
</evidence>
<keyword evidence="4" id="KW-0443">Lipid metabolism</keyword>
<dbReference type="PANTHER" id="PTHR10336">
    <property type="entry name" value="PHOSPHOINOSITIDE-SPECIFIC PHOSPHOLIPASE C FAMILY PROTEIN"/>
    <property type="match status" value="1"/>
</dbReference>
<name>A0A2J8SU38_PONAB</name>
<evidence type="ECO:0000259" key="8">
    <source>
        <dbReference type="PROSITE" id="PS50004"/>
    </source>
</evidence>
<comment type="catalytic activity">
    <reaction evidence="6">
        <text>a 1,2-diacyl-sn-glycero-3-phospho-(1D-myo-inositol-4,5-bisphosphate) + H2O = 1D-myo-inositol 1,4,5-trisphosphate + a 1,2-diacyl-sn-glycerol + H(+)</text>
        <dbReference type="Rhea" id="RHEA:33179"/>
        <dbReference type="ChEBI" id="CHEBI:15377"/>
        <dbReference type="ChEBI" id="CHEBI:15378"/>
        <dbReference type="ChEBI" id="CHEBI:17815"/>
        <dbReference type="ChEBI" id="CHEBI:58456"/>
        <dbReference type="ChEBI" id="CHEBI:203600"/>
        <dbReference type="EC" id="3.1.4.11"/>
    </reaction>
    <physiologicalReaction direction="left-to-right" evidence="6">
        <dbReference type="Rhea" id="RHEA:33180"/>
    </physiologicalReaction>
</comment>
<dbReference type="PROSITE" id="PS50004">
    <property type="entry name" value="C2"/>
    <property type="match status" value="1"/>
</dbReference>
<evidence type="ECO:0000256" key="4">
    <source>
        <dbReference type="ARBA" id="ARBA00023098"/>
    </source>
</evidence>
<dbReference type="GO" id="GO:0016042">
    <property type="term" value="P:lipid catabolic process"/>
    <property type="evidence" value="ECO:0007669"/>
    <property type="project" value="UniProtKB-KW"/>
</dbReference>
<dbReference type="AlphaFoldDB" id="A0A2J8SU38"/>
<comment type="catalytic activity">
    <reaction evidence="7">
        <text>a 1,2-diacyl-sn-glycero-3-phospho-(1D-myo-inositol) + H2O = 1D-myo-inositol 1-phosphate + a 1,2-diacyl-sn-glycerol + H(+)</text>
        <dbReference type="Rhea" id="RHEA:43484"/>
        <dbReference type="ChEBI" id="CHEBI:15377"/>
        <dbReference type="ChEBI" id="CHEBI:15378"/>
        <dbReference type="ChEBI" id="CHEBI:17815"/>
        <dbReference type="ChEBI" id="CHEBI:57880"/>
        <dbReference type="ChEBI" id="CHEBI:58433"/>
    </reaction>
    <physiologicalReaction direction="left-to-right" evidence="7">
        <dbReference type="Rhea" id="RHEA:43485"/>
    </physiologicalReaction>
</comment>
<dbReference type="InterPro" id="IPR000008">
    <property type="entry name" value="C2_dom"/>
</dbReference>
<evidence type="ECO:0000256" key="2">
    <source>
        <dbReference type="ARBA" id="ARBA00022801"/>
    </source>
</evidence>
<dbReference type="SUPFAM" id="SSF49562">
    <property type="entry name" value="C2 domain (Calcium/lipid-binding domain, CaLB)"/>
    <property type="match status" value="1"/>
</dbReference>
<dbReference type="EMBL" id="NDHI03003544">
    <property type="protein sequence ID" value="PNJ24287.1"/>
    <property type="molecule type" value="Genomic_DNA"/>
</dbReference>
<comment type="caution">
    <text evidence="9">The sequence shown here is derived from an EMBL/GenBank/DDBJ whole genome shotgun (WGS) entry which is preliminary data.</text>
</comment>
<dbReference type="PANTHER" id="PTHR10336:SF12">
    <property type="entry name" value="1-PHOSPHATIDYLINOSITOL 4,5-BISPHOSPHATE PHOSPHODIESTERASE BETA-1"/>
    <property type="match status" value="1"/>
</dbReference>
<dbReference type="InterPro" id="IPR001192">
    <property type="entry name" value="PI-PLC_fam"/>
</dbReference>
<dbReference type="InterPro" id="IPR035892">
    <property type="entry name" value="C2_domain_sf"/>
</dbReference>
<dbReference type="GO" id="GO:0016607">
    <property type="term" value="C:nuclear speck"/>
    <property type="evidence" value="ECO:0007669"/>
    <property type="project" value="TreeGrafter"/>
</dbReference>
<dbReference type="Pfam" id="PF00168">
    <property type="entry name" value="C2"/>
    <property type="match status" value="1"/>
</dbReference>
<evidence type="ECO:0000313" key="9">
    <source>
        <dbReference type="EMBL" id="PNJ24287.1"/>
    </source>
</evidence>
<keyword evidence="5" id="KW-0807">Transducer</keyword>
<dbReference type="GO" id="GO:0046488">
    <property type="term" value="P:phosphatidylinositol metabolic process"/>
    <property type="evidence" value="ECO:0007669"/>
    <property type="project" value="TreeGrafter"/>
</dbReference>
<dbReference type="Gene3D" id="2.60.40.150">
    <property type="entry name" value="C2 domain"/>
    <property type="match status" value="1"/>
</dbReference>
<evidence type="ECO:0000256" key="5">
    <source>
        <dbReference type="ARBA" id="ARBA00023224"/>
    </source>
</evidence>
<protein>
    <recommendedName>
        <fullName evidence="1">phosphoinositide phospholipase C</fullName>
        <ecNumber evidence="1">3.1.4.11</ecNumber>
    </recommendedName>
</protein>
<feature type="non-terminal residue" evidence="9">
    <location>
        <position position="1"/>
    </location>
</feature>
<dbReference type="GO" id="GO:0051209">
    <property type="term" value="P:release of sequestered calcium ion into cytosol"/>
    <property type="evidence" value="ECO:0007669"/>
    <property type="project" value="TreeGrafter"/>
</dbReference>
<dbReference type="FunFam" id="2.60.40.150:FF:000008">
    <property type="entry name" value="1-phosphatidylinositol 4,5-bisphosphate phosphodiesterase"/>
    <property type="match status" value="1"/>
</dbReference>
<dbReference type="GO" id="GO:0004435">
    <property type="term" value="F:phosphatidylinositol-4,5-bisphosphate phospholipase C activity"/>
    <property type="evidence" value="ECO:0007669"/>
    <property type="project" value="UniProtKB-EC"/>
</dbReference>
<feature type="non-terminal residue" evidence="9">
    <location>
        <position position="199"/>
    </location>
</feature>
<keyword evidence="2" id="KW-0378">Hydrolase</keyword>
<dbReference type="GO" id="GO:0007186">
    <property type="term" value="P:G protein-coupled receptor signaling pathway"/>
    <property type="evidence" value="ECO:0007669"/>
    <property type="project" value="TreeGrafter"/>
</dbReference>
<reference evidence="9" key="1">
    <citation type="submission" date="2017-12" db="EMBL/GenBank/DDBJ databases">
        <title>High-resolution comparative analysis of great ape genomes.</title>
        <authorList>
            <person name="Pollen A."/>
            <person name="Hastie A."/>
            <person name="Hormozdiari F."/>
            <person name="Dougherty M."/>
            <person name="Liu R."/>
            <person name="Chaisson M."/>
            <person name="Hoppe E."/>
            <person name="Hill C."/>
            <person name="Pang A."/>
            <person name="Hillier L."/>
            <person name="Baker C."/>
            <person name="Armstrong J."/>
            <person name="Shendure J."/>
            <person name="Paten B."/>
            <person name="Wilson R."/>
            <person name="Chao H."/>
            <person name="Schneider V."/>
            <person name="Ventura M."/>
            <person name="Kronenberg Z."/>
            <person name="Murali S."/>
            <person name="Gordon D."/>
            <person name="Cantsilieris S."/>
            <person name="Munson K."/>
            <person name="Nelson B."/>
            <person name="Raja A."/>
            <person name="Underwood J."/>
            <person name="Diekhans M."/>
            <person name="Fiddes I."/>
            <person name="Haussler D."/>
            <person name="Eichler E."/>
        </authorList>
    </citation>
    <scope>NUCLEOTIDE SEQUENCE [LARGE SCALE GENOMIC DNA]</scope>
    <source>
        <strain evidence="9">Susie</strain>
    </source>
</reference>
<dbReference type="CDD" id="cd00275">
    <property type="entry name" value="C2_PLC_like"/>
    <property type="match status" value="1"/>
</dbReference>
<evidence type="ECO:0000256" key="3">
    <source>
        <dbReference type="ARBA" id="ARBA00022963"/>
    </source>
</evidence>
<keyword evidence="3" id="KW-0442">Lipid degradation</keyword>
<evidence type="ECO:0000256" key="1">
    <source>
        <dbReference type="ARBA" id="ARBA00012368"/>
    </source>
</evidence>
<dbReference type="EC" id="3.1.4.11" evidence="1"/>
<dbReference type="GO" id="GO:0007613">
    <property type="term" value="P:memory"/>
    <property type="evidence" value="ECO:0007669"/>
    <property type="project" value="TreeGrafter"/>
</dbReference>
<proteinExistence type="predicted"/>
<dbReference type="SMART" id="SM00239">
    <property type="entry name" value="C2"/>
    <property type="match status" value="1"/>
</dbReference>
<feature type="domain" description="C2" evidence="8">
    <location>
        <begin position="1"/>
        <end position="105"/>
    </location>
</feature>
<gene>
    <name evidence="9" type="ORF">CR201_G0040419</name>
</gene>
<dbReference type="GO" id="GO:0005737">
    <property type="term" value="C:cytoplasm"/>
    <property type="evidence" value="ECO:0007669"/>
    <property type="project" value="TreeGrafter"/>
</dbReference>
<sequence length="199" mass="22584">IISGQFLSDKKVGTYVEVDMFGLPVDTRRKAFKTKTSQGNAVNPVWEEEPIVFKKVVLPTLACLRIAVYEEGGKFIGHRILPVQAIRPGYHYICLRNERNQPLTLPAVFVYIEVKDYVPDTYADVIEALSNPIRYVNLMEQRAKQLAALTLEDEEEVKKESGFLHDEIMRLTHNTPEKLMALPLTHVVPIQSKMLSSSS</sequence>
<dbReference type="GO" id="GO:0005516">
    <property type="term" value="F:calmodulin binding"/>
    <property type="evidence" value="ECO:0007669"/>
    <property type="project" value="TreeGrafter"/>
</dbReference>
<organism evidence="9">
    <name type="scientific">Pongo abelii</name>
    <name type="common">Sumatran orangutan</name>
    <name type="synonym">Pongo pygmaeus abelii</name>
    <dbReference type="NCBI Taxonomy" id="9601"/>
    <lineage>
        <taxon>Eukaryota</taxon>
        <taxon>Metazoa</taxon>
        <taxon>Chordata</taxon>
        <taxon>Craniata</taxon>
        <taxon>Vertebrata</taxon>
        <taxon>Euteleostomi</taxon>
        <taxon>Mammalia</taxon>
        <taxon>Eutheria</taxon>
        <taxon>Euarchontoglires</taxon>
        <taxon>Primates</taxon>
        <taxon>Haplorrhini</taxon>
        <taxon>Catarrhini</taxon>
        <taxon>Hominidae</taxon>
        <taxon>Pongo</taxon>
    </lineage>
</organism>
<evidence type="ECO:0000256" key="6">
    <source>
        <dbReference type="ARBA" id="ARBA00023674"/>
    </source>
</evidence>
<accession>A0A2J8SU38</accession>
<dbReference type="GO" id="GO:0048015">
    <property type="term" value="P:phosphatidylinositol-mediated signaling"/>
    <property type="evidence" value="ECO:0007669"/>
    <property type="project" value="TreeGrafter"/>
</dbReference>